<dbReference type="Gene3D" id="3.40.640.10">
    <property type="entry name" value="Type I PLP-dependent aspartate aminotransferase-like (Major domain)"/>
    <property type="match status" value="1"/>
</dbReference>
<dbReference type="PANTHER" id="PTHR43277:SF4">
    <property type="entry name" value="ARGININE DECARBOXYLASE"/>
    <property type="match status" value="1"/>
</dbReference>
<evidence type="ECO:0000313" key="8">
    <source>
        <dbReference type="Proteomes" id="UP000657177"/>
    </source>
</evidence>
<dbReference type="InterPro" id="IPR015421">
    <property type="entry name" value="PyrdxlP-dep_Trfase_major"/>
</dbReference>
<dbReference type="InterPro" id="IPR015424">
    <property type="entry name" value="PyrdxlP-dep_Trfase"/>
</dbReference>
<gene>
    <name evidence="7" type="ORF">G5B42_04035</name>
</gene>
<dbReference type="CDD" id="cd00615">
    <property type="entry name" value="Orn_deC_like"/>
    <property type="match status" value="1"/>
</dbReference>
<keyword evidence="5" id="KW-0456">Lyase</keyword>
<evidence type="ECO:0000256" key="3">
    <source>
        <dbReference type="ARBA" id="ARBA00022793"/>
    </source>
</evidence>
<dbReference type="PROSITE" id="PS00703">
    <property type="entry name" value="OKR_DC_1"/>
    <property type="match status" value="1"/>
</dbReference>
<dbReference type="EMBL" id="JAAKDE010000007">
    <property type="protein sequence ID" value="MBA2132712.1"/>
    <property type="molecule type" value="Genomic_DNA"/>
</dbReference>
<dbReference type="RefSeq" id="WP_181339166.1">
    <property type="nucleotide sequence ID" value="NZ_JAAKDE010000007.1"/>
</dbReference>
<keyword evidence="7" id="KW-0808">Transferase</keyword>
<dbReference type="Pfam" id="PF03711">
    <property type="entry name" value="OKR_DC_1_C"/>
    <property type="match status" value="1"/>
</dbReference>
<comment type="similarity">
    <text evidence="2">Belongs to the Orn/Lys/Arg decarboxylase class-I family.</text>
</comment>
<dbReference type="InterPro" id="IPR000310">
    <property type="entry name" value="Orn/Lys/Arg_deCO2ase_major_dom"/>
</dbReference>
<dbReference type="GO" id="GO:0016831">
    <property type="term" value="F:carboxy-lyase activity"/>
    <property type="evidence" value="ECO:0007669"/>
    <property type="project" value="UniProtKB-KW"/>
</dbReference>
<evidence type="ECO:0000256" key="2">
    <source>
        <dbReference type="ARBA" id="ARBA00010671"/>
    </source>
</evidence>
<protein>
    <submittedName>
        <fullName evidence="7">Aminotransferase class I/II-fold pyridoxal phosphate-dependent enzyme</fullName>
    </submittedName>
</protein>
<feature type="domain" description="Orn/Lys/Arg decarboxylases family 1 pyridoxal-P attachment site" evidence="6">
    <location>
        <begin position="222"/>
        <end position="236"/>
    </location>
</feature>
<evidence type="ECO:0000259" key="6">
    <source>
        <dbReference type="PROSITE" id="PS00703"/>
    </source>
</evidence>
<keyword evidence="7" id="KW-0032">Aminotransferase</keyword>
<dbReference type="GO" id="GO:0008483">
    <property type="term" value="F:transaminase activity"/>
    <property type="evidence" value="ECO:0007669"/>
    <property type="project" value="UniProtKB-KW"/>
</dbReference>
<dbReference type="Proteomes" id="UP000657177">
    <property type="component" value="Unassembled WGS sequence"/>
</dbReference>
<sequence>MDFMKHSATPLYTGLKNYTQKKIVHFDVPGHKKNPASPLAEAFSKQIVLFDANSTKDLDVLSNPTGIIKEAETLMADAYGADYAFLLVNGSTFGVITMIMSACGPMDKIIMPRNVHKSAINGVILSGAIPVFIDPEIDPEYGITNGITFTAVKEAIKANPGVKAVFLNNPTYYGTVSDLKAIVRLAHRHGIPVLVDEAHGSHFPFHPDLPDAAMQVGADMSTVSLHKTGGSLTQTSAILLKEGLISKEKVRTIINLMQTTSASYLLLASLDLARKHLVFNGRQIWGNLLALSTKAKTEISKIPGLSVIIRDDYVNGKEIYDYDETKLVVRVNELGLTGFEVYDLFKEKYNIQFELAETYVVLAVTGPGDTADNLTRLVEAFRKLSEEYYGKKPPFYLPQTDCFVRPQTVVAPRDAFYGIKKQVPIAEACGEISGESVMIYPPGIPLVIPGERITKQIIDHYNFYREQKCIIMNDDGNLDFIKVLGK</sequence>
<evidence type="ECO:0000256" key="4">
    <source>
        <dbReference type="ARBA" id="ARBA00022898"/>
    </source>
</evidence>
<dbReference type="InterPro" id="IPR052357">
    <property type="entry name" value="Orn_Lys_Arg_decarboxylase-I"/>
</dbReference>
<dbReference type="InterPro" id="IPR008286">
    <property type="entry name" value="Prn/Lys/Arg_de-COase_C"/>
</dbReference>
<evidence type="ECO:0000313" key="7">
    <source>
        <dbReference type="EMBL" id="MBA2132712.1"/>
    </source>
</evidence>
<dbReference type="AlphaFoldDB" id="A0A8J6I1T4"/>
<reference evidence="7" key="1">
    <citation type="submission" date="2020-06" db="EMBL/GenBank/DDBJ databases">
        <title>Novel chitinolytic bacterium.</title>
        <authorList>
            <person name="Ungkulpasvich U."/>
            <person name="Kosugi A."/>
            <person name="Uke A."/>
        </authorList>
    </citation>
    <scope>NUCLEOTIDE SEQUENCE</scope>
    <source>
        <strain evidence="7">UUS1-1</strain>
    </source>
</reference>
<keyword evidence="4" id="KW-0663">Pyridoxal phosphate</keyword>
<comment type="cofactor">
    <cofactor evidence="1">
        <name>pyridoxal 5'-phosphate</name>
        <dbReference type="ChEBI" id="CHEBI:597326"/>
    </cofactor>
</comment>
<organism evidence="7 8">
    <name type="scientific">Capillibacterium thermochitinicola</name>
    <dbReference type="NCBI Taxonomy" id="2699427"/>
    <lineage>
        <taxon>Bacteria</taxon>
        <taxon>Bacillati</taxon>
        <taxon>Bacillota</taxon>
        <taxon>Capillibacterium</taxon>
    </lineage>
</organism>
<evidence type="ECO:0000256" key="1">
    <source>
        <dbReference type="ARBA" id="ARBA00001933"/>
    </source>
</evidence>
<dbReference type="Pfam" id="PF01276">
    <property type="entry name" value="OKR_DC_1"/>
    <property type="match status" value="1"/>
</dbReference>
<name>A0A8J6I1T4_9FIRM</name>
<keyword evidence="3" id="KW-0210">Decarboxylase</keyword>
<dbReference type="PANTHER" id="PTHR43277">
    <property type="entry name" value="ARGININE DECARBOXYLASE"/>
    <property type="match status" value="1"/>
</dbReference>
<keyword evidence="8" id="KW-1185">Reference proteome</keyword>
<dbReference type="Gene3D" id="3.90.100.10">
    <property type="entry name" value="Orn/Lys/Arg decarboxylase, C-terminal domain"/>
    <property type="match status" value="1"/>
</dbReference>
<evidence type="ECO:0000256" key="5">
    <source>
        <dbReference type="ARBA" id="ARBA00023239"/>
    </source>
</evidence>
<comment type="caution">
    <text evidence="7">The sequence shown here is derived from an EMBL/GenBank/DDBJ whole genome shotgun (WGS) entry which is preliminary data.</text>
</comment>
<accession>A0A8J6I1T4</accession>
<proteinExistence type="inferred from homology"/>
<dbReference type="SUPFAM" id="SSF53383">
    <property type="entry name" value="PLP-dependent transferases"/>
    <property type="match status" value="1"/>
</dbReference>